<dbReference type="InterPro" id="IPR014836">
    <property type="entry name" value="Integrin_bsu_cyt_dom"/>
</dbReference>
<dbReference type="PROSITE" id="PS52047">
    <property type="entry name" value="I_EGF_2"/>
    <property type="match status" value="1"/>
</dbReference>
<dbReference type="OrthoDB" id="410592at2759"/>
<feature type="disulfide bond" evidence="17">
    <location>
        <begin position="564"/>
        <end position="597"/>
    </location>
</feature>
<name>A0A9P0GX30_PHACE</name>
<dbReference type="SMART" id="SM01242">
    <property type="entry name" value="Integrin_B_tail"/>
    <property type="match status" value="1"/>
</dbReference>
<evidence type="ECO:0000259" key="22">
    <source>
        <dbReference type="SMART" id="SM01241"/>
    </source>
</evidence>
<dbReference type="Gene3D" id="4.10.1240.30">
    <property type="match status" value="1"/>
</dbReference>
<dbReference type="GO" id="GO:0046872">
    <property type="term" value="F:metal ion binding"/>
    <property type="evidence" value="ECO:0007669"/>
    <property type="project" value="UniProtKB-KW"/>
</dbReference>
<feature type="disulfide bond" evidence="17">
    <location>
        <begin position="633"/>
        <end position="642"/>
    </location>
</feature>
<dbReference type="InterPro" id="IPR057073">
    <property type="entry name" value="EGF_integrin_2"/>
</dbReference>
<feature type="disulfide bond" evidence="17">
    <location>
        <begin position="659"/>
        <end position="689"/>
    </location>
</feature>
<evidence type="ECO:0000259" key="23">
    <source>
        <dbReference type="SMART" id="SM01242"/>
    </source>
</evidence>
<dbReference type="PROSITE" id="PS00243">
    <property type="entry name" value="I_EGF_1"/>
    <property type="match status" value="1"/>
</dbReference>
<feature type="signal peptide" evidence="20">
    <location>
        <begin position="1"/>
        <end position="18"/>
    </location>
</feature>
<feature type="disulfide bond" evidence="17">
    <location>
        <begin position="519"/>
        <end position="556"/>
    </location>
</feature>
<dbReference type="GO" id="GO:0033627">
    <property type="term" value="P:cell adhesion mediated by integrin"/>
    <property type="evidence" value="ECO:0007669"/>
    <property type="project" value="TreeGrafter"/>
</dbReference>
<keyword evidence="11 18" id="KW-0130">Cell adhesion</keyword>
<dbReference type="InterPro" id="IPR012896">
    <property type="entry name" value="Integrin_bsu_tail"/>
</dbReference>
<evidence type="ECO:0000256" key="8">
    <source>
        <dbReference type="ARBA" id="ARBA00022737"/>
    </source>
</evidence>
<feature type="domain" description="Integrin beta subunit tail" evidence="23">
    <location>
        <begin position="633"/>
        <end position="718"/>
    </location>
</feature>
<feature type="disulfide bond" evidence="17">
    <location>
        <begin position="562"/>
        <end position="567"/>
    </location>
</feature>
<feature type="disulfide bond" evidence="17">
    <location>
        <begin position="194"/>
        <end position="197"/>
    </location>
</feature>
<dbReference type="GO" id="GO:0016477">
    <property type="term" value="P:cell migration"/>
    <property type="evidence" value="ECO:0007669"/>
    <property type="project" value="TreeGrafter"/>
</dbReference>
<sequence>MTLGNVLFISVILGFCNAQLSLSNCDKETCEECIQQIDCAWCSEPILDPQADDKKTVVHCRPKNETALWCPSEAMLESPKTDFRILQSDQFSNDKENPTQIMPQRVRLALRRGQKHELKFRYKIAANYPVDLYYVMDLSNSMKAHKDKLAQLGSKLAMTMRNITTNFQLGFGSFIDKVELPFTSTRKERLRAPCDGCASPYSFKNHMPLSVNYAKFVDQVRSSKVSGNLDTPEGGLDAIMQAIVCKKQIKWRPQARHLLILSTDAGFHIAGDGKLAGVVEPNNGKCHAKESDYLKYDYPSVSHINHVARENHINIIFAIVKKTNDVGKAYKELSKHIENSNFGELNEKDDNNVINLVVDNYNKISQTVKFTSNADSAVDVSFSSNCNNIDATYLSDRCNDVHVGDVLEFTATIQPRECFPNGQTKILYIRPDALNETLQVELEVLCNCSCSMRNHSTFVPKSDKCSTFGDMKCGICDCSEGRFGRDCQCDSSQSTSEDVSNCIMTGSTEICSGSGQCRCGKCECNTNPANKDEKIYGKYCQCDNYSCKKGENDLLCSGRGDCDCSVCKNCQAGYTGDACQCEVSEARCTDPQTGAVCSGRGRCVCGRCECNMDENRYSGQYCEDCISCPAQRCEELRHCVECQAYKSGIYNGTLCDAQCTTFTTEILDTLGTDDNQEIKKCRIPDNDRCIINFEYYYDQDNKLVVRASREKICAPPPNVLAWSTGVIGTIIIAGLILLLVWKICTTIHDRREYAKFENEQKKLKWSTNGNPLYREATTNFANPAYQRSSVRMSDTKRSLE</sequence>
<reference evidence="24" key="2">
    <citation type="submission" date="2022-10" db="EMBL/GenBank/DDBJ databases">
        <authorList>
            <consortium name="ENA_rothamsted_submissions"/>
            <consortium name="culmorum"/>
            <person name="King R."/>
        </authorList>
    </citation>
    <scope>NUCLEOTIDE SEQUENCE</scope>
</reference>
<keyword evidence="8" id="KW-0677">Repeat</keyword>
<dbReference type="PRINTS" id="PR01186">
    <property type="entry name" value="INTEGRINB"/>
</dbReference>
<evidence type="ECO:0000256" key="20">
    <source>
        <dbReference type="SAM" id="SignalP"/>
    </source>
</evidence>
<dbReference type="GO" id="GO:0007229">
    <property type="term" value="P:integrin-mediated signaling pathway"/>
    <property type="evidence" value="ECO:0007669"/>
    <property type="project" value="UniProtKB-KW"/>
</dbReference>
<evidence type="ECO:0000256" key="9">
    <source>
        <dbReference type="ARBA" id="ARBA00022837"/>
    </source>
</evidence>
<dbReference type="Pfam" id="PF00362">
    <property type="entry name" value="Integrin_beta"/>
    <property type="match status" value="1"/>
</dbReference>
<dbReference type="SMART" id="SM01241">
    <property type="entry name" value="Integrin_b_cyt"/>
    <property type="match status" value="1"/>
</dbReference>
<dbReference type="Gene3D" id="2.10.25.10">
    <property type="entry name" value="Laminin"/>
    <property type="match status" value="4"/>
</dbReference>
<evidence type="ECO:0000313" key="25">
    <source>
        <dbReference type="Proteomes" id="UP001153737"/>
    </source>
</evidence>
<feature type="disulfide bond" evidence="17">
    <location>
        <begin position="478"/>
        <end position="487"/>
    </location>
</feature>
<keyword evidence="14 19" id="KW-0472">Membrane</keyword>
<dbReference type="FunFam" id="2.10.25.10:FF:000036">
    <property type="entry name" value="Integrin beta"/>
    <property type="match status" value="1"/>
</dbReference>
<feature type="disulfide bond" evidence="17">
    <location>
        <begin position="570"/>
        <end position="579"/>
    </location>
</feature>
<feature type="disulfide bond" evidence="17">
    <location>
        <begin position="524"/>
        <end position="540"/>
    </location>
</feature>
<feature type="transmembrane region" description="Helical" evidence="19">
    <location>
        <begin position="719"/>
        <end position="741"/>
    </location>
</feature>
<feature type="disulfide bond" evidence="17">
    <location>
        <begin position="473"/>
        <end position="511"/>
    </location>
</feature>
<dbReference type="Gene3D" id="1.20.5.100">
    <property type="entry name" value="Cytochrome c1, transmembrane anchor, C-terminal"/>
    <property type="match status" value="1"/>
</dbReference>
<evidence type="ECO:0000256" key="17">
    <source>
        <dbReference type="PIRSR" id="PIRSR002512-1"/>
    </source>
</evidence>
<dbReference type="SMART" id="SM00187">
    <property type="entry name" value="INB"/>
    <property type="match status" value="1"/>
</dbReference>
<feature type="disulfide bond" evidence="17">
    <location>
        <begin position="446"/>
        <end position="450"/>
    </location>
</feature>
<feature type="disulfide bond" evidence="17">
    <location>
        <begin position="581"/>
        <end position="588"/>
    </location>
</feature>
<feature type="disulfide bond" evidence="17">
    <location>
        <begin position="610"/>
        <end position="622"/>
    </location>
</feature>
<evidence type="ECO:0000256" key="11">
    <source>
        <dbReference type="ARBA" id="ARBA00022889"/>
    </source>
</evidence>
<evidence type="ECO:0000256" key="4">
    <source>
        <dbReference type="ARBA" id="ARBA00022536"/>
    </source>
</evidence>
<feature type="disulfide bond" evidence="17">
    <location>
        <begin position="605"/>
        <end position="655"/>
    </location>
</feature>
<keyword evidence="6" id="KW-0479">Metal-binding</keyword>
<feature type="chain" id="PRO_5040262041" description="Integrin beta" evidence="20">
    <location>
        <begin position="19"/>
        <end position="800"/>
    </location>
</feature>
<dbReference type="PANTHER" id="PTHR10082">
    <property type="entry name" value="INTEGRIN BETA SUBUNIT"/>
    <property type="match status" value="1"/>
</dbReference>
<keyword evidence="12 19" id="KW-1133">Transmembrane helix</keyword>
<dbReference type="InterPro" id="IPR057243">
    <property type="entry name" value="Integrin_I-EGF_CS"/>
</dbReference>
<comment type="subcellular location">
    <subcellularLocation>
        <location evidence="1 18">Cell membrane</location>
        <topology evidence="1 18">Single-pass type I membrane protein</topology>
    </subcellularLocation>
</comment>
<dbReference type="Pfam" id="PF23105">
    <property type="entry name" value="EGF_integrin"/>
    <property type="match status" value="2"/>
</dbReference>
<comment type="similarity">
    <text evidence="2 18">Belongs to the integrin beta chain family.</text>
</comment>
<dbReference type="InterPro" id="IPR036349">
    <property type="entry name" value="Integrin_bsu_tail_dom_sf"/>
</dbReference>
<evidence type="ECO:0000256" key="3">
    <source>
        <dbReference type="ARBA" id="ARBA00022475"/>
    </source>
</evidence>
<dbReference type="GO" id="GO:0008305">
    <property type="term" value="C:integrin complex"/>
    <property type="evidence" value="ECO:0007669"/>
    <property type="project" value="TreeGrafter"/>
</dbReference>
<feature type="disulfide bond" evidence="17">
    <location>
        <begin position="603"/>
        <end position="608"/>
    </location>
</feature>
<dbReference type="GO" id="GO:0005925">
    <property type="term" value="C:focal adhesion"/>
    <property type="evidence" value="ECO:0007669"/>
    <property type="project" value="TreeGrafter"/>
</dbReference>
<keyword evidence="7 20" id="KW-0732">Signal</keyword>
<dbReference type="Pfam" id="PF08725">
    <property type="entry name" value="Integrin_b_cyt"/>
    <property type="match status" value="1"/>
</dbReference>
<feature type="disulfide bond" evidence="17">
    <location>
        <begin position="42"/>
        <end position="60"/>
    </location>
</feature>
<evidence type="ECO:0000256" key="10">
    <source>
        <dbReference type="ARBA" id="ARBA00022842"/>
    </source>
</evidence>
<dbReference type="AlphaFoldDB" id="A0A9P0GX30"/>
<evidence type="ECO:0000259" key="21">
    <source>
        <dbReference type="SMART" id="SM00187"/>
    </source>
</evidence>
<dbReference type="InterPro" id="IPR036465">
    <property type="entry name" value="vWFA_dom_sf"/>
</dbReference>
<evidence type="ECO:0000256" key="16">
    <source>
        <dbReference type="ARBA" id="ARBA00023180"/>
    </source>
</evidence>
<protein>
    <recommendedName>
        <fullName evidence="18">Integrin beta</fullName>
    </recommendedName>
</protein>
<evidence type="ECO:0000256" key="5">
    <source>
        <dbReference type="ARBA" id="ARBA00022692"/>
    </source>
</evidence>
<feature type="disulfide bond" evidence="17">
    <location>
        <begin position="386"/>
        <end position="398"/>
    </location>
</feature>
<dbReference type="GO" id="GO:0007160">
    <property type="term" value="P:cell-matrix adhesion"/>
    <property type="evidence" value="ECO:0007669"/>
    <property type="project" value="TreeGrafter"/>
</dbReference>
<dbReference type="PIRSF" id="PIRSF002512">
    <property type="entry name" value="Integrin_B"/>
    <property type="match status" value="1"/>
</dbReference>
<evidence type="ECO:0000256" key="6">
    <source>
        <dbReference type="ARBA" id="ARBA00022723"/>
    </source>
</evidence>
<dbReference type="InterPro" id="IPR032695">
    <property type="entry name" value="Integrin_dom_sf"/>
</dbReference>
<evidence type="ECO:0000256" key="1">
    <source>
        <dbReference type="ARBA" id="ARBA00004251"/>
    </source>
</evidence>
<gene>
    <name evidence="24" type="ORF">PHAECO_LOCUS12864</name>
</gene>
<evidence type="ECO:0000256" key="18">
    <source>
        <dbReference type="RuleBase" id="RU000633"/>
    </source>
</evidence>
<dbReference type="Pfam" id="PF18372">
    <property type="entry name" value="I-EGF_1"/>
    <property type="match status" value="1"/>
</dbReference>
<feature type="domain" description="Integrin beta subunit VWA" evidence="21">
    <location>
        <begin position="29"/>
        <end position="448"/>
    </location>
</feature>
<keyword evidence="15 17" id="KW-1015">Disulfide bond</keyword>
<feature type="disulfide bond" evidence="17">
    <location>
        <begin position="517"/>
        <end position="522"/>
    </location>
</feature>
<evidence type="ECO:0000313" key="24">
    <source>
        <dbReference type="EMBL" id="CAH1183280.1"/>
    </source>
</evidence>
<dbReference type="GO" id="GO:0005178">
    <property type="term" value="F:integrin binding"/>
    <property type="evidence" value="ECO:0007669"/>
    <property type="project" value="TreeGrafter"/>
</dbReference>
<keyword evidence="13 18" id="KW-0401">Integrin</keyword>
<evidence type="ECO:0000256" key="2">
    <source>
        <dbReference type="ARBA" id="ARBA00007449"/>
    </source>
</evidence>
<evidence type="ECO:0000256" key="7">
    <source>
        <dbReference type="ARBA" id="ARBA00022729"/>
    </source>
</evidence>
<evidence type="ECO:0000256" key="12">
    <source>
        <dbReference type="ARBA" id="ARBA00022989"/>
    </source>
</evidence>
<dbReference type="GO" id="GO:0009986">
    <property type="term" value="C:cell surface"/>
    <property type="evidence" value="ECO:0007669"/>
    <property type="project" value="TreeGrafter"/>
</dbReference>
<dbReference type="SUPFAM" id="SSF69179">
    <property type="entry name" value="Integrin domains"/>
    <property type="match status" value="1"/>
</dbReference>
<proteinExistence type="inferred from homology"/>
<reference evidence="24" key="1">
    <citation type="submission" date="2022-01" db="EMBL/GenBank/DDBJ databases">
        <authorList>
            <person name="King R."/>
        </authorList>
    </citation>
    <scope>NUCLEOTIDE SEQUENCE</scope>
</reference>
<keyword evidence="16" id="KW-0325">Glycoprotein</keyword>
<dbReference type="SUPFAM" id="SSF69687">
    <property type="entry name" value="Integrin beta tail domain"/>
    <property type="match status" value="1"/>
</dbReference>
<keyword evidence="5 18" id="KW-0812">Transmembrane</keyword>
<keyword evidence="4" id="KW-0245">EGF-like domain</keyword>
<organism evidence="24 25">
    <name type="scientific">Phaedon cochleariae</name>
    <name type="common">Mustard beetle</name>
    <dbReference type="NCBI Taxonomy" id="80249"/>
    <lineage>
        <taxon>Eukaryota</taxon>
        <taxon>Metazoa</taxon>
        <taxon>Ecdysozoa</taxon>
        <taxon>Arthropoda</taxon>
        <taxon>Hexapoda</taxon>
        <taxon>Insecta</taxon>
        <taxon>Pterygota</taxon>
        <taxon>Neoptera</taxon>
        <taxon>Endopterygota</taxon>
        <taxon>Coleoptera</taxon>
        <taxon>Polyphaga</taxon>
        <taxon>Cucujiformia</taxon>
        <taxon>Chrysomeloidea</taxon>
        <taxon>Chrysomelidae</taxon>
        <taxon>Chrysomelinae</taxon>
        <taxon>Chrysomelini</taxon>
        <taxon>Phaedon</taxon>
    </lineage>
</organism>
<keyword evidence="3" id="KW-1003">Cell membrane</keyword>
<dbReference type="InterPro" id="IPR015812">
    <property type="entry name" value="Integrin_bsu"/>
</dbReference>
<evidence type="ECO:0000256" key="14">
    <source>
        <dbReference type="ARBA" id="ARBA00023136"/>
    </source>
</evidence>
<keyword evidence="9" id="KW-0106">Calcium</keyword>
<evidence type="ECO:0000256" key="13">
    <source>
        <dbReference type="ARBA" id="ARBA00023037"/>
    </source>
</evidence>
<dbReference type="Pfam" id="PF07965">
    <property type="entry name" value="Integrin_B_tail"/>
    <property type="match status" value="1"/>
</dbReference>
<keyword evidence="10" id="KW-0460">Magnesium</keyword>
<feature type="disulfide bond" evidence="17">
    <location>
        <begin position="418"/>
        <end position="681"/>
    </location>
</feature>
<dbReference type="Gene3D" id="2.60.40.1510">
    <property type="entry name" value="ntegrin, alpha v. Chain A, domain 3"/>
    <property type="match status" value="1"/>
</dbReference>
<feature type="domain" description="Integrin beta subunit cytoplasmic" evidence="22">
    <location>
        <begin position="742"/>
        <end position="788"/>
    </location>
</feature>
<evidence type="ECO:0000256" key="15">
    <source>
        <dbReference type="ARBA" id="ARBA00023157"/>
    </source>
</evidence>
<keyword evidence="25" id="KW-1185">Reference proteome</keyword>
<dbReference type="GO" id="GO:0007157">
    <property type="term" value="P:heterophilic cell-cell adhesion via plasma membrane cell adhesion molecules"/>
    <property type="evidence" value="ECO:0007669"/>
    <property type="project" value="UniProtKB-ARBA"/>
</dbReference>
<evidence type="ECO:0000256" key="19">
    <source>
        <dbReference type="SAM" id="Phobius"/>
    </source>
</evidence>
<feature type="disulfide bond" evidence="17">
    <location>
        <begin position="639"/>
        <end position="713"/>
    </location>
</feature>
<dbReference type="Gene3D" id="3.40.50.410">
    <property type="entry name" value="von Willebrand factor, type A domain"/>
    <property type="match status" value="1"/>
</dbReference>
<dbReference type="InterPro" id="IPR040622">
    <property type="entry name" value="EGF_integrin_1"/>
</dbReference>
<dbReference type="Proteomes" id="UP001153737">
    <property type="component" value="Chromosome 9"/>
</dbReference>
<dbReference type="FunFam" id="3.40.50.410:FF:000002">
    <property type="entry name" value="Integrin beta"/>
    <property type="match status" value="1"/>
</dbReference>
<dbReference type="SUPFAM" id="SSF53300">
    <property type="entry name" value="vWA-like"/>
    <property type="match status" value="1"/>
</dbReference>
<accession>A0A9P0GX30</accession>
<feature type="disulfide bond" evidence="17">
    <location>
        <begin position="245"/>
        <end position="286"/>
    </location>
</feature>
<dbReference type="PANTHER" id="PTHR10082:SF60">
    <property type="entry name" value="INTEGRIN BETA-PS"/>
    <property type="match status" value="1"/>
</dbReference>
<feature type="disulfide bond" evidence="17">
    <location>
        <begin position="542"/>
        <end position="547"/>
    </location>
</feature>
<feature type="disulfide bond" evidence="17">
    <location>
        <begin position="30"/>
        <end position="39"/>
    </location>
</feature>
<dbReference type="InterPro" id="IPR002369">
    <property type="entry name" value="Integrin_bsu_VWA"/>
</dbReference>
<dbReference type="EMBL" id="OU896715">
    <property type="protein sequence ID" value="CAH1183280.1"/>
    <property type="molecule type" value="Genomic_DNA"/>
</dbReference>